<keyword evidence="2" id="KW-1185">Reference proteome</keyword>
<dbReference type="EMBL" id="CADCXV010000429">
    <property type="protein sequence ID" value="CAB0030157.1"/>
    <property type="molecule type" value="Genomic_DNA"/>
</dbReference>
<reference evidence="1 2" key="1">
    <citation type="submission" date="2020-02" db="EMBL/GenBank/DDBJ databases">
        <authorList>
            <person name="Ferguson B K."/>
        </authorList>
    </citation>
    <scope>NUCLEOTIDE SEQUENCE [LARGE SCALE GENOMIC DNA]</scope>
</reference>
<dbReference type="AlphaFoldDB" id="A0A6H5I0Y5"/>
<organism evidence="1 2">
    <name type="scientific">Trichogramma brassicae</name>
    <dbReference type="NCBI Taxonomy" id="86971"/>
    <lineage>
        <taxon>Eukaryota</taxon>
        <taxon>Metazoa</taxon>
        <taxon>Ecdysozoa</taxon>
        <taxon>Arthropoda</taxon>
        <taxon>Hexapoda</taxon>
        <taxon>Insecta</taxon>
        <taxon>Pterygota</taxon>
        <taxon>Neoptera</taxon>
        <taxon>Endopterygota</taxon>
        <taxon>Hymenoptera</taxon>
        <taxon>Apocrita</taxon>
        <taxon>Proctotrupomorpha</taxon>
        <taxon>Chalcidoidea</taxon>
        <taxon>Trichogrammatidae</taxon>
        <taxon>Trichogramma</taxon>
    </lineage>
</organism>
<accession>A0A6H5I0Y5</accession>
<gene>
    <name evidence="1" type="ORF">TBRA_LOCUS2170</name>
</gene>
<sequence length="64" mass="7023">MAFYKKREPNTRSTADPMIVTLTDASECATHEYKGGQSSMVCQGGPIDNARSGNTKHSCTFYCK</sequence>
<evidence type="ECO:0000313" key="2">
    <source>
        <dbReference type="Proteomes" id="UP000479190"/>
    </source>
</evidence>
<protein>
    <submittedName>
        <fullName evidence="1">Uncharacterized protein</fullName>
    </submittedName>
</protein>
<proteinExistence type="predicted"/>
<name>A0A6H5I0Y5_9HYME</name>
<dbReference type="Proteomes" id="UP000479190">
    <property type="component" value="Unassembled WGS sequence"/>
</dbReference>
<evidence type="ECO:0000313" key="1">
    <source>
        <dbReference type="EMBL" id="CAB0030157.1"/>
    </source>
</evidence>